<evidence type="ECO:0000313" key="6">
    <source>
        <dbReference type="Proteomes" id="UP000663877"/>
    </source>
</evidence>
<feature type="compositionally biased region" description="Polar residues" evidence="1">
    <location>
        <begin position="680"/>
        <end position="690"/>
    </location>
</feature>
<feature type="compositionally biased region" description="Polar residues" evidence="1">
    <location>
        <begin position="469"/>
        <end position="482"/>
    </location>
</feature>
<name>A0A815LYK2_9BILA</name>
<dbReference type="EMBL" id="CAJNOM010001725">
    <property type="protein sequence ID" value="CAF1617374.1"/>
    <property type="molecule type" value="Genomic_DNA"/>
</dbReference>
<organism evidence="3 6">
    <name type="scientific">Adineta steineri</name>
    <dbReference type="NCBI Taxonomy" id="433720"/>
    <lineage>
        <taxon>Eukaryota</taxon>
        <taxon>Metazoa</taxon>
        <taxon>Spiralia</taxon>
        <taxon>Gnathifera</taxon>
        <taxon>Rotifera</taxon>
        <taxon>Eurotatoria</taxon>
        <taxon>Bdelloidea</taxon>
        <taxon>Adinetida</taxon>
        <taxon>Adinetidae</taxon>
        <taxon>Adineta</taxon>
    </lineage>
</organism>
<evidence type="ECO:0000256" key="1">
    <source>
        <dbReference type="SAM" id="MobiDB-lite"/>
    </source>
</evidence>
<reference evidence="3" key="1">
    <citation type="submission" date="2021-02" db="EMBL/GenBank/DDBJ databases">
        <authorList>
            <person name="Nowell W R."/>
        </authorList>
    </citation>
    <scope>NUCLEOTIDE SEQUENCE</scope>
</reference>
<feature type="compositionally biased region" description="Basic residues" evidence="1">
    <location>
        <begin position="79"/>
        <end position="98"/>
    </location>
</feature>
<proteinExistence type="predicted"/>
<feature type="domain" description="DUF4590" evidence="2">
    <location>
        <begin position="174"/>
        <end position="273"/>
    </location>
</feature>
<feature type="compositionally biased region" description="Polar residues" evidence="1">
    <location>
        <begin position="540"/>
        <end position="549"/>
    </location>
</feature>
<feature type="region of interest" description="Disordered" evidence="1">
    <location>
        <begin position="569"/>
        <end position="716"/>
    </location>
</feature>
<feature type="compositionally biased region" description="Acidic residues" evidence="1">
    <location>
        <begin position="366"/>
        <end position="380"/>
    </location>
</feature>
<feature type="region of interest" description="Disordered" evidence="1">
    <location>
        <begin position="53"/>
        <end position="130"/>
    </location>
</feature>
<feature type="compositionally biased region" description="Basic and acidic residues" evidence="1">
    <location>
        <begin position="655"/>
        <end position="665"/>
    </location>
</feature>
<keyword evidence="5" id="KW-1185">Reference proteome</keyword>
<feature type="compositionally biased region" description="Basic and acidic residues" evidence="1">
    <location>
        <begin position="425"/>
        <end position="442"/>
    </location>
</feature>
<comment type="caution">
    <text evidence="3">The sequence shown here is derived from an EMBL/GenBank/DDBJ whole genome shotgun (WGS) entry which is preliminary data.</text>
</comment>
<protein>
    <recommendedName>
        <fullName evidence="2">DUF4590 domain-containing protein</fullName>
    </recommendedName>
</protein>
<feature type="region of interest" description="Disordered" evidence="1">
    <location>
        <begin position="271"/>
        <end position="557"/>
    </location>
</feature>
<evidence type="ECO:0000313" key="4">
    <source>
        <dbReference type="EMBL" id="CAF1617374.1"/>
    </source>
</evidence>
<dbReference type="PANTHER" id="PTHR23034">
    <property type="entry name" value="GLUTAMATE-RICH PROTEIN 3"/>
    <property type="match status" value="1"/>
</dbReference>
<gene>
    <name evidence="3" type="ORF">BJG266_LOCUS38173</name>
    <name evidence="4" type="ORF">QVE165_LOCUS55049</name>
</gene>
<dbReference type="Proteomes" id="UP000663877">
    <property type="component" value="Unassembled WGS sequence"/>
</dbReference>
<dbReference type="InterPro" id="IPR027962">
    <property type="entry name" value="ERICH3"/>
</dbReference>
<accession>A0A815LYK2</accession>
<dbReference type="Proteomes" id="UP000663832">
    <property type="component" value="Unassembled WGS sequence"/>
</dbReference>
<dbReference type="AlphaFoldDB" id="A0A815LYK2"/>
<feature type="compositionally biased region" description="Polar residues" evidence="1">
    <location>
        <begin position="272"/>
        <end position="289"/>
    </location>
</feature>
<sequence>MSDLKQNSPMFNKYFQDRRIRRYLITAGLINRHGDILPPTSEQIARARRITQQRIADNPAKQDDDDGEEEQSRNGTNRSPRRSRKEKTKNSKPIRRGVSRNLSSIRRSPISTDRKRSPNRAKSAHQRSQDFSRYFINNSARAKSPTKERCRVTMMYYGPQTNFDYDNCWFLPHGDEITVSQQHCGGENLIVFKGHVKPNERFAFDSRRHPDYPFALALYVNGVAKSRISVCCEYKHKRNIPLDGKNGLFGICDVKKVTPCESCQLRQRKKQIQSNNDSFEAQSSRNQKSIVPRVSSERRSSSSTKKQKPDSSRNLVVFKHHSPEISRTPTPPSKEKKVKRSVLSTQTVQDDSIKYAHHPVTSQSNDNDESYTSDFDESNDNDLPTLNDRYGRPRISESNSIDDQRRSHTSSRNSRKLGFSDDDDDRRTPVPLERNHTFDRSTKISSTMPKKLDSSGDEDNNRPFKIMTGKNNTINRTRQSPPSIHRKSDLSNDEDDHHTSSGRNNSRGHSKKSPPNIQRKSDPSDDEDDHRTPIGRNYSRGYSRNSPTITPIKFDSSEDEDNKRFITTVTEKTNNLRQARQLPSTIQRKSDSPENDNQLSHRKNNNYNHSEDESDHYIPKTSTDRKNITESPQSPLSDLSRKSNENNNRFLSTKTTDHETDDRRPFSSSINRNHKESPVRRTSTSSTEVPNDTHKNNFDSTFDTKSWFTDEGSDQK</sequence>
<dbReference type="OrthoDB" id="120976at2759"/>
<feature type="compositionally biased region" description="Polar residues" evidence="1">
    <location>
        <begin position="100"/>
        <end position="111"/>
    </location>
</feature>
<feature type="compositionally biased region" description="Polar residues" evidence="1">
    <location>
        <begin position="698"/>
        <end position="707"/>
    </location>
</feature>
<evidence type="ECO:0000313" key="5">
    <source>
        <dbReference type="Proteomes" id="UP000663832"/>
    </source>
</evidence>
<feature type="compositionally biased region" description="Basic and acidic residues" evidence="1">
    <location>
        <begin position="486"/>
        <end position="499"/>
    </location>
</feature>
<feature type="compositionally biased region" description="Basic and acidic residues" evidence="1">
    <location>
        <begin position="609"/>
        <end position="628"/>
    </location>
</feature>
<dbReference type="InterPro" id="IPR048257">
    <property type="entry name" value="DUF4590"/>
</dbReference>
<dbReference type="PANTHER" id="PTHR23034:SF2">
    <property type="entry name" value="GLUTAMATE-RICH PROTEIN 3"/>
    <property type="match status" value="1"/>
</dbReference>
<dbReference type="Pfam" id="PF15257">
    <property type="entry name" value="DUF4590"/>
    <property type="match status" value="1"/>
</dbReference>
<feature type="compositionally biased region" description="Polar residues" evidence="1">
    <location>
        <begin position="569"/>
        <end position="587"/>
    </location>
</feature>
<evidence type="ECO:0000259" key="2">
    <source>
        <dbReference type="Pfam" id="PF15257"/>
    </source>
</evidence>
<evidence type="ECO:0000313" key="3">
    <source>
        <dbReference type="EMBL" id="CAF1410465.1"/>
    </source>
</evidence>
<feature type="compositionally biased region" description="Polar residues" evidence="1">
    <location>
        <begin position="645"/>
        <end position="654"/>
    </location>
</feature>
<feature type="compositionally biased region" description="Basic and acidic residues" evidence="1">
    <location>
        <begin position="450"/>
        <end position="462"/>
    </location>
</feature>
<dbReference type="EMBL" id="CAJNOI010001400">
    <property type="protein sequence ID" value="CAF1410465.1"/>
    <property type="molecule type" value="Genomic_DNA"/>
</dbReference>